<dbReference type="Gene3D" id="3.30.1070.10">
    <property type="entry name" value="Cell division topological specificity factor MinE"/>
    <property type="match status" value="1"/>
</dbReference>
<dbReference type="NCBIfam" id="TIGR01215">
    <property type="entry name" value="minE"/>
    <property type="match status" value="1"/>
</dbReference>
<dbReference type="GO" id="GO:0042802">
    <property type="term" value="F:identical protein binding"/>
    <property type="evidence" value="ECO:0007669"/>
    <property type="project" value="UniProtKB-ARBA"/>
</dbReference>
<dbReference type="EMBL" id="LS423452">
    <property type="protein sequence ID" value="SPS05857.1"/>
    <property type="molecule type" value="Genomic_DNA"/>
</dbReference>
<sequence length="98" mass="11050">MSMIAGLISYLRGTEKKTAVIAKERLQIILAHERANRGAAPPDYLPALQEELMTVIAKYIHIDRDAIHVQLEKHGDYDVLELNITLPDKLRSPAIHPE</sequence>
<evidence type="ECO:0000256" key="3">
    <source>
        <dbReference type="ARBA" id="ARBA00022618"/>
    </source>
</evidence>
<comment type="similarity">
    <text evidence="1 6">Belongs to the MinE family.</text>
</comment>
<evidence type="ECO:0000256" key="2">
    <source>
        <dbReference type="ARBA" id="ARBA00020112"/>
    </source>
</evidence>
<dbReference type="GO" id="GO:0032955">
    <property type="term" value="P:regulation of division septum assembly"/>
    <property type="evidence" value="ECO:0007669"/>
    <property type="project" value="InterPro"/>
</dbReference>
<dbReference type="NCBIfam" id="NF001422">
    <property type="entry name" value="PRK00296.1"/>
    <property type="match status" value="1"/>
</dbReference>
<organism evidence="7">
    <name type="scientific">Candidatus Nitrotoga fabula</name>
    <dbReference type="NCBI Taxonomy" id="2182327"/>
    <lineage>
        <taxon>Bacteria</taxon>
        <taxon>Pseudomonadati</taxon>
        <taxon>Pseudomonadota</taxon>
        <taxon>Betaproteobacteria</taxon>
        <taxon>Nitrosomonadales</taxon>
        <taxon>Gallionellaceae</taxon>
        <taxon>Candidatus Nitrotoga</taxon>
    </lineage>
</organism>
<dbReference type="Pfam" id="PF03776">
    <property type="entry name" value="MinE"/>
    <property type="match status" value="1"/>
</dbReference>
<evidence type="ECO:0000313" key="7">
    <source>
        <dbReference type="EMBL" id="SPS05857.1"/>
    </source>
</evidence>
<dbReference type="FunFam" id="3.30.1070.10:FF:000001">
    <property type="entry name" value="Cell division topological specificity factor"/>
    <property type="match status" value="1"/>
</dbReference>
<dbReference type="HAMAP" id="MF_00262">
    <property type="entry name" value="MinE"/>
    <property type="match status" value="1"/>
</dbReference>
<keyword evidence="4 6" id="KW-0131">Cell cycle</keyword>
<dbReference type="GO" id="GO:0051301">
    <property type="term" value="P:cell division"/>
    <property type="evidence" value="ECO:0007669"/>
    <property type="project" value="UniProtKB-KW"/>
</dbReference>
<dbReference type="NCBIfam" id="NF010595">
    <property type="entry name" value="PRK13989.1"/>
    <property type="match status" value="1"/>
</dbReference>
<proteinExistence type="inferred from homology"/>
<evidence type="ECO:0000256" key="6">
    <source>
        <dbReference type="HAMAP-Rule" id="MF_00262"/>
    </source>
</evidence>
<comment type="function">
    <text evidence="5 6">Prevents the cell division inhibition by proteins MinC and MinD at internal division sites while permitting inhibition at polar sites. This ensures cell division at the proper site by restricting the formation of a division septum at the midpoint of the long axis of the cell.</text>
</comment>
<evidence type="ECO:0000256" key="4">
    <source>
        <dbReference type="ARBA" id="ARBA00023306"/>
    </source>
</evidence>
<dbReference type="InterPro" id="IPR036707">
    <property type="entry name" value="MinE_sf"/>
</dbReference>
<protein>
    <recommendedName>
        <fullName evidence="2 6">Cell division topological specificity factor</fullName>
    </recommendedName>
</protein>
<accession>A0A2X0QWF5</accession>
<evidence type="ECO:0000256" key="5">
    <source>
        <dbReference type="ARBA" id="ARBA00025265"/>
    </source>
</evidence>
<dbReference type="InterPro" id="IPR005527">
    <property type="entry name" value="MinE"/>
</dbReference>
<evidence type="ECO:0000256" key="1">
    <source>
        <dbReference type="ARBA" id="ARBA00008168"/>
    </source>
</evidence>
<reference evidence="7" key="1">
    <citation type="submission" date="2018-05" db="EMBL/GenBank/DDBJ databases">
        <authorList>
            <person name="Lanie J.A."/>
            <person name="Ng W.-L."/>
            <person name="Kazmierczak K.M."/>
            <person name="Andrzejewski T.M."/>
            <person name="Davidsen T.M."/>
            <person name="Wayne K.J."/>
            <person name="Tettelin H."/>
            <person name="Glass J.I."/>
            <person name="Rusch D."/>
            <person name="Podicherti R."/>
            <person name="Tsui H.-C.T."/>
            <person name="Winkler M.E."/>
        </authorList>
    </citation>
    <scope>NUCLEOTIDE SEQUENCE</scope>
    <source>
        <strain evidence="7">KNB</strain>
    </source>
</reference>
<gene>
    <name evidence="6 7" type="primary">minE</name>
    <name evidence="7" type="ORF">NITFAB_1447</name>
</gene>
<dbReference type="AlphaFoldDB" id="A0A2X0QWF5"/>
<dbReference type="SUPFAM" id="SSF55229">
    <property type="entry name" value="Cell division protein MinE topological specificity domain"/>
    <property type="match status" value="1"/>
</dbReference>
<keyword evidence="3 6" id="KW-0132">Cell division</keyword>
<name>A0A2X0QWF5_9PROT</name>